<dbReference type="PIRSF" id="PIRSF029658">
    <property type="entry name" value="UCP029658_TPR"/>
    <property type="match status" value="1"/>
</dbReference>
<dbReference type="InterPro" id="IPR016931">
    <property type="entry name" value="UCP029658_TPR"/>
</dbReference>
<keyword evidence="1" id="KW-0802">TPR repeat</keyword>
<evidence type="ECO:0000256" key="1">
    <source>
        <dbReference type="PROSITE-ProRule" id="PRU00339"/>
    </source>
</evidence>
<evidence type="ECO:0000313" key="3">
    <source>
        <dbReference type="EMBL" id="QOK99627.1"/>
    </source>
</evidence>
<gene>
    <name evidence="3" type="ORF">HF909_25440</name>
</gene>
<organism evidence="3 4">
    <name type="scientific">Ralstonia solanacearum</name>
    <name type="common">Pseudomonas solanacearum</name>
    <dbReference type="NCBI Taxonomy" id="305"/>
    <lineage>
        <taxon>Bacteria</taxon>
        <taxon>Pseudomonadati</taxon>
        <taxon>Pseudomonadota</taxon>
        <taxon>Betaproteobacteria</taxon>
        <taxon>Burkholderiales</taxon>
        <taxon>Burkholderiaceae</taxon>
        <taxon>Ralstonia</taxon>
        <taxon>Ralstonia solanacearum species complex</taxon>
    </lineage>
</organism>
<dbReference type="AlphaFoldDB" id="A0AA92K6U8"/>
<dbReference type="InterPro" id="IPR019734">
    <property type="entry name" value="TPR_rpt"/>
</dbReference>
<dbReference type="Proteomes" id="UP000593970">
    <property type="component" value="Plasmid pUW774mp"/>
</dbReference>
<evidence type="ECO:0008006" key="5">
    <source>
        <dbReference type="Google" id="ProtNLM"/>
    </source>
</evidence>
<dbReference type="Gene3D" id="1.25.40.10">
    <property type="entry name" value="Tetratricopeptide repeat domain"/>
    <property type="match status" value="1"/>
</dbReference>
<dbReference type="InterPro" id="IPR011990">
    <property type="entry name" value="TPR-like_helical_dom_sf"/>
</dbReference>
<keyword evidence="2" id="KW-0732">Signal</keyword>
<protein>
    <recommendedName>
        <fullName evidence="5">Pilus assembly tadd transmembrane protein</fullName>
    </recommendedName>
</protein>
<accession>A0AA92K6U8</accession>
<sequence length="308" mass="32617">MPKFPFAMRAGAAGMLALAALLAGCGSLAGSGSEMSRRTDADIEVARQRQAGEKAELTSPGTYLSLIRRMQEQGMYYASLAHIDAYVQRFGRTPDVLLLRADALRETDQPAAAEADYRAVVEATSALGAGTQGALLNANAWRGLGITAGRQGQFAEAVRRLQLAAQGNPTDASTESDLGYALMRAGEVEQARVPLMQAAQLDAANPKIAGNLAIWLDVNDRKEAAAALTAHAHLSEAARKAIDEDAARVRSAWRDRRVARNIRDVAPQPVQRAVAANPAVTPAAAAPRSSAPLAFQRGRLLDNLEAAQ</sequence>
<evidence type="ECO:0000313" key="4">
    <source>
        <dbReference type="Proteomes" id="UP000593970"/>
    </source>
</evidence>
<dbReference type="EMBL" id="CP051170">
    <property type="protein sequence ID" value="QOK99627.1"/>
    <property type="molecule type" value="Genomic_DNA"/>
</dbReference>
<evidence type="ECO:0000256" key="2">
    <source>
        <dbReference type="SAM" id="SignalP"/>
    </source>
</evidence>
<dbReference type="PROSITE" id="PS50005">
    <property type="entry name" value="TPR"/>
    <property type="match status" value="1"/>
</dbReference>
<dbReference type="SMART" id="SM00028">
    <property type="entry name" value="TPR"/>
    <property type="match status" value="3"/>
</dbReference>
<reference evidence="4" key="1">
    <citation type="submission" date="2020-04" db="EMBL/GenBank/DDBJ databases">
        <title>Ralstonia solanacearum UW576, UW763, UW773, and UW774.</title>
        <authorList>
            <person name="Steidl O."/>
            <person name="Truchon A."/>
            <person name="Allen C."/>
        </authorList>
    </citation>
    <scope>NUCLEOTIDE SEQUENCE [LARGE SCALE GENOMIC DNA]</scope>
    <source>
        <strain evidence="4">UW774</strain>
        <plasmid evidence="4">pUW774mp</plasmid>
    </source>
</reference>
<name>A0AA92K6U8_RALSL</name>
<feature type="repeat" description="TPR" evidence="1">
    <location>
        <begin position="138"/>
        <end position="171"/>
    </location>
</feature>
<geneLocation type="plasmid" evidence="3 4">
    <name>pUW774mp</name>
</geneLocation>
<dbReference type="PROSITE" id="PS51257">
    <property type="entry name" value="PROKAR_LIPOPROTEIN"/>
    <property type="match status" value="1"/>
</dbReference>
<dbReference type="SUPFAM" id="SSF48452">
    <property type="entry name" value="TPR-like"/>
    <property type="match status" value="1"/>
</dbReference>
<feature type="signal peptide" evidence="2">
    <location>
        <begin position="1"/>
        <end position="29"/>
    </location>
</feature>
<keyword evidence="3" id="KW-0614">Plasmid</keyword>
<feature type="chain" id="PRO_5041691023" description="Pilus assembly tadd transmembrane protein" evidence="2">
    <location>
        <begin position="30"/>
        <end position="308"/>
    </location>
</feature>
<proteinExistence type="predicted"/>